<feature type="region of interest" description="Disordered" evidence="5">
    <location>
        <begin position="1"/>
        <end position="21"/>
    </location>
</feature>
<evidence type="ECO:0000259" key="8">
    <source>
        <dbReference type="Pfam" id="PF16177"/>
    </source>
</evidence>
<dbReference type="GO" id="GO:0006629">
    <property type="term" value="P:lipid metabolic process"/>
    <property type="evidence" value="ECO:0007669"/>
    <property type="project" value="InterPro"/>
</dbReference>
<comment type="caution">
    <text evidence="9">The sequence shown here is derived from an EMBL/GenBank/DDBJ whole genome shotgun (WGS) entry which is preliminary data.</text>
</comment>
<proteinExistence type="inferred from homology"/>
<keyword evidence="2" id="KW-0436">Ligase</keyword>
<dbReference type="EMBL" id="OAPG01000007">
    <property type="protein sequence ID" value="SNX84783.1"/>
    <property type="molecule type" value="Genomic_DNA"/>
</dbReference>
<dbReference type="AlphaFoldDB" id="A0AAJ4XMB6"/>
<name>A0AAJ4XMB6_9BASI</name>
<evidence type="ECO:0000256" key="6">
    <source>
        <dbReference type="SAM" id="Phobius"/>
    </source>
</evidence>
<evidence type="ECO:0000259" key="7">
    <source>
        <dbReference type="Pfam" id="PF00501"/>
    </source>
</evidence>
<organism evidence="9 10">
    <name type="scientific">Melanopsichium pennsylvanicum</name>
    <dbReference type="NCBI Taxonomy" id="63383"/>
    <lineage>
        <taxon>Eukaryota</taxon>
        <taxon>Fungi</taxon>
        <taxon>Dikarya</taxon>
        <taxon>Basidiomycota</taxon>
        <taxon>Ustilaginomycotina</taxon>
        <taxon>Ustilaginomycetes</taxon>
        <taxon>Ustilaginales</taxon>
        <taxon>Ustilaginaceae</taxon>
        <taxon>Melanopsichium</taxon>
    </lineage>
</organism>
<keyword evidence="6" id="KW-1133">Transmembrane helix</keyword>
<feature type="transmembrane region" description="Helical" evidence="6">
    <location>
        <begin position="592"/>
        <end position="612"/>
    </location>
</feature>
<feature type="domain" description="AMP-dependent synthetase/ligase" evidence="7">
    <location>
        <begin position="148"/>
        <end position="541"/>
    </location>
</feature>
<dbReference type="GO" id="GO:0030729">
    <property type="term" value="F:acetoacetate-CoA ligase activity"/>
    <property type="evidence" value="ECO:0007669"/>
    <property type="project" value="InterPro"/>
</dbReference>
<dbReference type="PANTHER" id="PTHR42921:SF1">
    <property type="entry name" value="ACETOACETYL-COA SYNTHETASE"/>
    <property type="match status" value="1"/>
</dbReference>
<dbReference type="InterPro" id="IPR020845">
    <property type="entry name" value="AMP-binding_CS"/>
</dbReference>
<feature type="compositionally biased region" description="Low complexity" evidence="5">
    <location>
        <begin position="7"/>
        <end position="19"/>
    </location>
</feature>
<keyword evidence="4" id="KW-0067">ATP-binding</keyword>
<dbReference type="Pfam" id="PF00501">
    <property type="entry name" value="AMP-binding"/>
    <property type="match status" value="1"/>
</dbReference>
<evidence type="ECO:0000313" key="9">
    <source>
        <dbReference type="EMBL" id="SNX84783.1"/>
    </source>
</evidence>
<evidence type="ECO:0000313" key="10">
    <source>
        <dbReference type="Proteomes" id="UP001294444"/>
    </source>
</evidence>
<sequence length="627" mass="68999">MSNDLETATTTTTTTAAVDATEDGSSLQGKLIWSPTDISSTSMDRFRQTVNQRFCLNLTDYHQLWEWSCSNLNSFWTTVWDVTGVISSQRAKRAIDDNAPIYPPPLWFKGAKLNFAENLLRHGLPSSGLASKTAVIQSTEVDPCTGQLEESKLSYGELYSLVAKAAKALRMKGVGVNDCIASYSANNIENLVTFLAASSIGAVWTSAAADFGAEGVLERLRSVRPKVLVSVNAVRYNGKVHDHLAKLQNVVQGLELDRQPEQQRLEYVVVIPYVKNHGLSQNSNSSSSTQGEQQVDHGCTKWCTWDEFSQSAKQAGDKVVELIQFEQLDFNHPLWILFSSGTTGQPKAITHRAGGMLLQLSKEHFIHGGLETESVFFQHTTTGWMMWNFLISSLVTGCCIIVYDGSPVKPVSVLWTLAQKYGVTTFGTSAAYIGALEKSGYDVQANHPDLKLKQLLSTGSPLGAELYGFVKEKIGQDIMVGSITGGTDLCSLFAGHNTALPVRCGEIQARNLGMNVGVFDLDSCTEIQTPDTVGDLVCKSPFPAQPLGFWNQNETKYYESYYSQIQGVWYHGDFVKLSEHGGIVMMGRSDGILNPGGIRFFFFFFFFLISYADLGRKGPCGWLTNRD</sequence>
<keyword evidence="10" id="KW-1185">Reference proteome</keyword>
<dbReference type="Pfam" id="PF16177">
    <property type="entry name" value="ACAS_N"/>
    <property type="match status" value="1"/>
</dbReference>
<evidence type="ECO:0000256" key="1">
    <source>
        <dbReference type="ARBA" id="ARBA00006432"/>
    </source>
</evidence>
<dbReference type="Gene3D" id="3.40.50.12780">
    <property type="entry name" value="N-terminal domain of ligase-like"/>
    <property type="match status" value="1"/>
</dbReference>
<dbReference type="InterPro" id="IPR032387">
    <property type="entry name" value="ACAS_N"/>
</dbReference>
<dbReference type="Proteomes" id="UP001294444">
    <property type="component" value="Unassembled WGS sequence"/>
</dbReference>
<dbReference type="SUPFAM" id="SSF56801">
    <property type="entry name" value="Acetyl-CoA synthetase-like"/>
    <property type="match status" value="1"/>
</dbReference>
<keyword evidence="6" id="KW-0812">Transmembrane</keyword>
<accession>A0AAJ4XMB6</accession>
<dbReference type="GO" id="GO:0005524">
    <property type="term" value="F:ATP binding"/>
    <property type="evidence" value="ECO:0007669"/>
    <property type="project" value="UniProtKB-KW"/>
</dbReference>
<comment type="similarity">
    <text evidence="1">Belongs to the ATP-dependent AMP-binding enzyme family.</text>
</comment>
<dbReference type="PANTHER" id="PTHR42921">
    <property type="entry name" value="ACETOACETYL-COA SYNTHETASE"/>
    <property type="match status" value="1"/>
</dbReference>
<feature type="domain" description="Acetyl-coenzyme A synthetase N-terminal" evidence="8">
    <location>
        <begin position="61"/>
        <end position="118"/>
    </location>
</feature>
<keyword evidence="6" id="KW-0472">Membrane</keyword>
<gene>
    <name evidence="9" type="ORF">MEPE_03492</name>
</gene>
<evidence type="ECO:0000256" key="4">
    <source>
        <dbReference type="ARBA" id="ARBA00022840"/>
    </source>
</evidence>
<dbReference type="InterPro" id="IPR005914">
    <property type="entry name" value="Acac_CoA_synth"/>
</dbReference>
<reference evidence="9" key="1">
    <citation type="submission" date="2023-10" db="EMBL/GenBank/DDBJ databases">
        <authorList>
            <person name="Guldener U."/>
        </authorList>
    </citation>
    <scope>NUCLEOTIDE SEQUENCE</scope>
    <source>
        <strain evidence="9">Mp4</strain>
    </source>
</reference>
<dbReference type="InterPro" id="IPR000873">
    <property type="entry name" value="AMP-dep_synth/lig_dom"/>
</dbReference>
<dbReference type="NCBIfam" id="TIGR01217">
    <property type="entry name" value="ac_ac_CoA_syn"/>
    <property type="match status" value="1"/>
</dbReference>
<dbReference type="PROSITE" id="PS00455">
    <property type="entry name" value="AMP_BINDING"/>
    <property type="match status" value="1"/>
</dbReference>
<dbReference type="InterPro" id="IPR042099">
    <property type="entry name" value="ANL_N_sf"/>
</dbReference>
<keyword evidence="3" id="KW-0547">Nucleotide-binding</keyword>
<evidence type="ECO:0000256" key="2">
    <source>
        <dbReference type="ARBA" id="ARBA00022598"/>
    </source>
</evidence>
<protein>
    <submittedName>
        <fullName evidence="9">Probable Acetoacetyl-CoA synthetase</fullName>
    </submittedName>
</protein>
<evidence type="ECO:0000256" key="5">
    <source>
        <dbReference type="SAM" id="MobiDB-lite"/>
    </source>
</evidence>
<evidence type="ECO:0000256" key="3">
    <source>
        <dbReference type="ARBA" id="ARBA00022741"/>
    </source>
</evidence>